<feature type="domain" description="Ferric siderophore reductase C-terminal" evidence="1">
    <location>
        <begin position="209"/>
        <end position="228"/>
    </location>
</feature>
<accession>A0A1G8U103</accession>
<dbReference type="EMBL" id="FNFF01000001">
    <property type="protein sequence ID" value="SDJ47409.1"/>
    <property type="molecule type" value="Genomic_DNA"/>
</dbReference>
<name>A0A1G8U103_9ACTN</name>
<dbReference type="Proteomes" id="UP000199155">
    <property type="component" value="Unassembled WGS sequence"/>
</dbReference>
<dbReference type="GO" id="GO:0051537">
    <property type="term" value="F:2 iron, 2 sulfur cluster binding"/>
    <property type="evidence" value="ECO:0007669"/>
    <property type="project" value="InterPro"/>
</dbReference>
<dbReference type="STRING" id="417292.SAMN05421806_101568"/>
<dbReference type="AlphaFoldDB" id="A0A1G8U103"/>
<protein>
    <submittedName>
        <fullName evidence="2">Ferric iron reductase FhuF-like transporter</fullName>
    </submittedName>
</protein>
<dbReference type="Pfam" id="PF11575">
    <property type="entry name" value="FhuF_C"/>
    <property type="match status" value="1"/>
</dbReference>
<proteinExistence type="predicted"/>
<evidence type="ECO:0000259" key="1">
    <source>
        <dbReference type="Pfam" id="PF11575"/>
    </source>
</evidence>
<sequence length="242" mass="25843">MNPMPEPLTARDLARVSSVGGFFALRTESRPAGAPLAQVYAGQHDALGFRVAKVRSAIGADEVRIAVSIAQLGLAARIWSVALGAAALLGRVPELDPATLYWDPDASSPDDLALTTAGTRPVEDLAEVVLERHLVPLGAALHARFRISDRLLWGNAGSALAAADREIRRWARRTGDAEAAERAGALAARLFEDPRLRGTGAYEGESFRRRSCCLYYRIPGGGVCGDCCFRTPPDPSAPRRTG</sequence>
<organism evidence="2 3">
    <name type="scientific">Streptomyces indicus</name>
    <dbReference type="NCBI Taxonomy" id="417292"/>
    <lineage>
        <taxon>Bacteria</taxon>
        <taxon>Bacillati</taxon>
        <taxon>Actinomycetota</taxon>
        <taxon>Actinomycetes</taxon>
        <taxon>Kitasatosporales</taxon>
        <taxon>Streptomycetaceae</taxon>
        <taxon>Streptomyces</taxon>
    </lineage>
</organism>
<reference evidence="2 3" key="1">
    <citation type="submission" date="2016-10" db="EMBL/GenBank/DDBJ databases">
        <authorList>
            <person name="de Groot N.N."/>
        </authorList>
    </citation>
    <scope>NUCLEOTIDE SEQUENCE [LARGE SCALE GENOMIC DNA]</scope>
    <source>
        <strain evidence="2 3">CGMCC 4.5727</strain>
    </source>
</reference>
<evidence type="ECO:0000313" key="3">
    <source>
        <dbReference type="Proteomes" id="UP000199155"/>
    </source>
</evidence>
<dbReference type="InterPro" id="IPR024726">
    <property type="entry name" value="FhuF_C"/>
</dbReference>
<gene>
    <name evidence="2" type="ORF">SAMN05421806_101568</name>
</gene>
<evidence type="ECO:0000313" key="2">
    <source>
        <dbReference type="EMBL" id="SDJ47409.1"/>
    </source>
</evidence>
<dbReference type="PRINTS" id="PR01714">
    <property type="entry name" value="2FE2SRDCTASE"/>
</dbReference>
<keyword evidence="3" id="KW-1185">Reference proteome</keyword>
<dbReference type="InterPro" id="IPR008090">
    <property type="entry name" value="Fe_iron_reduct"/>
</dbReference>